<gene>
    <name evidence="1" type="ORF">CEXT_490631</name>
</gene>
<sequence length="73" mass="8178">MGSIVDAVFRNLDYARMQLQSEIRIHFTGSTTAAVFRNVEIAITDRDSNHLMGSTAVSVLKHDEFCTYAILTK</sequence>
<keyword evidence="2" id="KW-1185">Reference proteome</keyword>
<name>A0AAV4PDV5_CAEEX</name>
<comment type="caution">
    <text evidence="1">The sequence shown here is derived from an EMBL/GenBank/DDBJ whole genome shotgun (WGS) entry which is preliminary data.</text>
</comment>
<dbReference type="Proteomes" id="UP001054945">
    <property type="component" value="Unassembled WGS sequence"/>
</dbReference>
<organism evidence="1 2">
    <name type="scientific">Caerostris extrusa</name>
    <name type="common">Bark spider</name>
    <name type="synonym">Caerostris bankana</name>
    <dbReference type="NCBI Taxonomy" id="172846"/>
    <lineage>
        <taxon>Eukaryota</taxon>
        <taxon>Metazoa</taxon>
        <taxon>Ecdysozoa</taxon>
        <taxon>Arthropoda</taxon>
        <taxon>Chelicerata</taxon>
        <taxon>Arachnida</taxon>
        <taxon>Araneae</taxon>
        <taxon>Araneomorphae</taxon>
        <taxon>Entelegynae</taxon>
        <taxon>Araneoidea</taxon>
        <taxon>Araneidae</taxon>
        <taxon>Caerostris</taxon>
    </lineage>
</organism>
<protein>
    <submittedName>
        <fullName evidence="1">Uncharacterized protein</fullName>
    </submittedName>
</protein>
<reference evidence="1 2" key="1">
    <citation type="submission" date="2021-06" db="EMBL/GenBank/DDBJ databases">
        <title>Caerostris extrusa draft genome.</title>
        <authorList>
            <person name="Kono N."/>
            <person name="Arakawa K."/>
        </authorList>
    </citation>
    <scope>NUCLEOTIDE SEQUENCE [LARGE SCALE GENOMIC DNA]</scope>
</reference>
<accession>A0AAV4PDV5</accession>
<dbReference type="EMBL" id="BPLR01004222">
    <property type="protein sequence ID" value="GIX93282.1"/>
    <property type="molecule type" value="Genomic_DNA"/>
</dbReference>
<dbReference type="AlphaFoldDB" id="A0AAV4PDV5"/>
<feature type="non-terminal residue" evidence="1">
    <location>
        <position position="73"/>
    </location>
</feature>
<evidence type="ECO:0000313" key="2">
    <source>
        <dbReference type="Proteomes" id="UP001054945"/>
    </source>
</evidence>
<evidence type="ECO:0000313" key="1">
    <source>
        <dbReference type="EMBL" id="GIX93282.1"/>
    </source>
</evidence>
<proteinExistence type="predicted"/>